<evidence type="ECO:0000313" key="5">
    <source>
        <dbReference type="EMBL" id="NDV34226.1"/>
    </source>
</evidence>
<feature type="repeat" description="WD" evidence="4">
    <location>
        <begin position="207"/>
        <end position="241"/>
    </location>
</feature>
<evidence type="ECO:0000256" key="4">
    <source>
        <dbReference type="PROSITE-ProRule" id="PRU00221"/>
    </source>
</evidence>
<organism evidence="5">
    <name type="scientific">Arcella intermedia</name>
    <dbReference type="NCBI Taxonomy" id="1963864"/>
    <lineage>
        <taxon>Eukaryota</taxon>
        <taxon>Amoebozoa</taxon>
        <taxon>Tubulinea</taxon>
        <taxon>Elardia</taxon>
        <taxon>Arcellinida</taxon>
        <taxon>Sphaerothecina</taxon>
        <taxon>Arcellidae</taxon>
        <taxon>Arcella</taxon>
    </lineage>
</organism>
<dbReference type="Pfam" id="PF00400">
    <property type="entry name" value="WD40"/>
    <property type="match status" value="6"/>
</dbReference>
<evidence type="ECO:0000256" key="3">
    <source>
        <dbReference type="ARBA" id="ARBA00022737"/>
    </source>
</evidence>
<dbReference type="InterPro" id="IPR036322">
    <property type="entry name" value="WD40_repeat_dom_sf"/>
</dbReference>
<dbReference type="PROSITE" id="PS00678">
    <property type="entry name" value="WD_REPEATS_1"/>
    <property type="match status" value="2"/>
</dbReference>
<dbReference type="GO" id="GO:0031932">
    <property type="term" value="C:TORC2 complex"/>
    <property type="evidence" value="ECO:0007669"/>
    <property type="project" value="InterPro"/>
</dbReference>
<dbReference type="Gene3D" id="2.130.10.10">
    <property type="entry name" value="YVTN repeat-like/Quinoprotein amine dehydrogenase"/>
    <property type="match status" value="1"/>
</dbReference>
<dbReference type="PRINTS" id="PR00320">
    <property type="entry name" value="GPROTEINBRPT"/>
</dbReference>
<dbReference type="InterPro" id="IPR019775">
    <property type="entry name" value="WD40_repeat_CS"/>
</dbReference>
<reference evidence="5" key="1">
    <citation type="journal article" date="2020" name="J. Eukaryot. Microbiol.">
        <title>De novo Sequencing, Assembly and Annotation of the Transcriptome for the Free-Living Testate Amoeba Arcella intermedia.</title>
        <authorList>
            <person name="Ribeiro G.M."/>
            <person name="Porfirio-Sousa A.L."/>
            <person name="Maurer-Alcala X.X."/>
            <person name="Katz L.A."/>
            <person name="Lahr D.J.G."/>
        </authorList>
    </citation>
    <scope>NUCLEOTIDE SEQUENCE</scope>
</reference>
<sequence>MESGGAVVITGSYDNTIKLWNPATATVNKSFPHNNSQVNELLIYAPYFIAAGNPELRFYNMESSSSSPVYTFVGHKDNVTGMCFEKGGRWMVSGSEDRTVKIWAFNKNGPQINFELDSQVNCLSLHPNQVEVICGCEDGLIRVIDLVAGKEVTTTGLQTLDDHTIRSLSVSPDGTLLVAGDDSGHLYVCPVPDNTAAFIRSDNVREIGAHENYILKCRFSPDGTKLATSSSDSTTKIWNIDWKLDKILTGHSSWVWGACFSADGAYLLTGSSDKLAMLWELQSGTNVKLYQGEHTRAVSAVALYDF</sequence>
<dbReference type="GO" id="GO:0032956">
    <property type="term" value="P:regulation of actin cytoskeleton organization"/>
    <property type="evidence" value="ECO:0007669"/>
    <property type="project" value="TreeGrafter"/>
</dbReference>
<dbReference type="InterPro" id="IPR020472">
    <property type="entry name" value="WD40_PAC1"/>
</dbReference>
<dbReference type="PROSITE" id="PS50082">
    <property type="entry name" value="WD_REPEATS_2"/>
    <property type="match status" value="4"/>
</dbReference>
<dbReference type="CDD" id="cd00200">
    <property type="entry name" value="WD40"/>
    <property type="match status" value="1"/>
</dbReference>
<dbReference type="InterPro" id="IPR001680">
    <property type="entry name" value="WD40_rpt"/>
</dbReference>
<evidence type="ECO:0000256" key="1">
    <source>
        <dbReference type="ARBA" id="ARBA00009890"/>
    </source>
</evidence>
<comment type="similarity">
    <text evidence="1">Belongs to the WD repeat LST8 family.</text>
</comment>
<dbReference type="SUPFAM" id="SSF50978">
    <property type="entry name" value="WD40 repeat-like"/>
    <property type="match status" value="1"/>
</dbReference>
<keyword evidence="2 4" id="KW-0853">WD repeat</keyword>
<accession>A0A6B2LB49</accession>
<proteinExistence type="inferred from homology"/>
<dbReference type="PANTHER" id="PTHR19842:SF0">
    <property type="entry name" value="TARGET OF RAPAMYCIN COMPLEX SUBUNIT LST8"/>
    <property type="match status" value="1"/>
</dbReference>
<dbReference type="InterPro" id="IPR015943">
    <property type="entry name" value="WD40/YVTN_repeat-like_dom_sf"/>
</dbReference>
<name>A0A6B2LB49_9EUKA</name>
<dbReference type="SMART" id="SM00320">
    <property type="entry name" value="WD40"/>
    <property type="match status" value="5"/>
</dbReference>
<dbReference type="GO" id="GO:0031931">
    <property type="term" value="C:TORC1 complex"/>
    <property type="evidence" value="ECO:0007669"/>
    <property type="project" value="InterPro"/>
</dbReference>
<keyword evidence="3" id="KW-0677">Repeat</keyword>
<feature type="repeat" description="WD" evidence="4">
    <location>
        <begin position="1"/>
        <end position="30"/>
    </location>
</feature>
<dbReference type="EMBL" id="GIBP01005257">
    <property type="protein sequence ID" value="NDV34226.1"/>
    <property type="molecule type" value="Transcribed_RNA"/>
</dbReference>
<feature type="repeat" description="WD" evidence="4">
    <location>
        <begin position="72"/>
        <end position="103"/>
    </location>
</feature>
<dbReference type="PANTHER" id="PTHR19842">
    <property type="entry name" value="G BETA-LIKE PROTEIN GBL"/>
    <property type="match status" value="1"/>
</dbReference>
<dbReference type="AlphaFoldDB" id="A0A6B2LB49"/>
<dbReference type="GO" id="GO:0031929">
    <property type="term" value="P:TOR signaling"/>
    <property type="evidence" value="ECO:0007669"/>
    <property type="project" value="InterPro"/>
</dbReference>
<protein>
    <submittedName>
        <fullName evidence="5">Uncharacterized protein</fullName>
    </submittedName>
</protein>
<dbReference type="InterPro" id="IPR037588">
    <property type="entry name" value="MLST8"/>
</dbReference>
<evidence type="ECO:0000256" key="2">
    <source>
        <dbReference type="ARBA" id="ARBA00022574"/>
    </source>
</evidence>
<dbReference type="PROSITE" id="PS50294">
    <property type="entry name" value="WD_REPEATS_REGION"/>
    <property type="match status" value="3"/>
</dbReference>
<feature type="repeat" description="WD" evidence="4">
    <location>
        <begin position="248"/>
        <end position="289"/>
    </location>
</feature>